<dbReference type="InterPro" id="IPR029028">
    <property type="entry name" value="Alpha/beta_knot_MTases"/>
</dbReference>
<evidence type="ECO:0000256" key="1">
    <source>
        <dbReference type="ARBA" id="ARBA00004496"/>
    </source>
</evidence>
<evidence type="ECO:0000313" key="15">
    <source>
        <dbReference type="EMBL" id="MPW27093.1"/>
    </source>
</evidence>
<dbReference type="NCBIfam" id="TIGR00046">
    <property type="entry name" value="RsmE family RNA methyltransferase"/>
    <property type="match status" value="1"/>
</dbReference>
<evidence type="ECO:0000256" key="10">
    <source>
        <dbReference type="ARBA" id="ARBA00025699"/>
    </source>
</evidence>
<comment type="subcellular location">
    <subcellularLocation>
        <location evidence="1 12">Cytoplasm</location>
    </subcellularLocation>
</comment>
<dbReference type="Pfam" id="PF04452">
    <property type="entry name" value="Methyltrans_RNA"/>
    <property type="match status" value="1"/>
</dbReference>
<comment type="similarity">
    <text evidence="2 12">Belongs to the RNA methyltransferase RsmE family.</text>
</comment>
<keyword evidence="6 12" id="KW-0698">rRNA processing</keyword>
<comment type="caution">
    <text evidence="15">The sequence shown here is derived from an EMBL/GenBank/DDBJ whole genome shotgun (WGS) entry which is preliminary data.</text>
</comment>
<feature type="domain" description="Ribosomal RNA small subunit methyltransferase E methyltransferase" evidence="13">
    <location>
        <begin position="76"/>
        <end position="237"/>
    </location>
</feature>
<reference evidence="15 16" key="1">
    <citation type="submission" date="2019-10" db="EMBL/GenBank/DDBJ databases">
        <title>Alkalibaculum tamaniensis sp.nov., a new alkaliphilic acetogen, isolated on methoxylated aromatics from a mud volcano.</title>
        <authorList>
            <person name="Khomyakova M.A."/>
            <person name="Merkel A.Y."/>
            <person name="Bonch-Osmolovskaya E.A."/>
            <person name="Slobodkin A.I."/>
        </authorList>
    </citation>
    <scope>NUCLEOTIDE SEQUENCE [LARGE SCALE GENOMIC DNA]</scope>
    <source>
        <strain evidence="15 16">M08DMB</strain>
    </source>
</reference>
<evidence type="ECO:0000256" key="8">
    <source>
        <dbReference type="ARBA" id="ARBA00022679"/>
    </source>
</evidence>
<evidence type="ECO:0000256" key="12">
    <source>
        <dbReference type="PIRNR" id="PIRNR015601"/>
    </source>
</evidence>
<dbReference type="EC" id="2.1.1.193" evidence="3 12"/>
<dbReference type="PANTHER" id="PTHR30027">
    <property type="entry name" value="RIBOSOMAL RNA SMALL SUBUNIT METHYLTRANSFERASE E"/>
    <property type="match status" value="1"/>
</dbReference>
<dbReference type="CDD" id="cd18084">
    <property type="entry name" value="RsmE-like"/>
    <property type="match status" value="1"/>
</dbReference>
<dbReference type="InterPro" id="IPR015947">
    <property type="entry name" value="PUA-like_sf"/>
</dbReference>
<organism evidence="15 16">
    <name type="scientific">Alkalibaculum sporogenes</name>
    <dbReference type="NCBI Taxonomy" id="2655001"/>
    <lineage>
        <taxon>Bacteria</taxon>
        <taxon>Bacillati</taxon>
        <taxon>Bacillota</taxon>
        <taxon>Clostridia</taxon>
        <taxon>Eubacteriales</taxon>
        <taxon>Eubacteriaceae</taxon>
        <taxon>Alkalibaculum</taxon>
    </lineage>
</organism>
<dbReference type="InterPro" id="IPR046887">
    <property type="entry name" value="RsmE_PUA-like"/>
</dbReference>
<evidence type="ECO:0000256" key="5">
    <source>
        <dbReference type="ARBA" id="ARBA00022490"/>
    </source>
</evidence>
<keyword evidence="8 12" id="KW-0808">Transferase</keyword>
<dbReference type="EMBL" id="WHNX01000039">
    <property type="protein sequence ID" value="MPW27093.1"/>
    <property type="molecule type" value="Genomic_DNA"/>
</dbReference>
<keyword evidence="7 12" id="KW-0489">Methyltransferase</keyword>
<comment type="catalytic activity">
    <reaction evidence="11 12">
        <text>uridine(1498) in 16S rRNA + S-adenosyl-L-methionine = N(3)-methyluridine(1498) in 16S rRNA + S-adenosyl-L-homocysteine + H(+)</text>
        <dbReference type="Rhea" id="RHEA:42920"/>
        <dbReference type="Rhea" id="RHEA-COMP:10283"/>
        <dbReference type="Rhea" id="RHEA-COMP:10284"/>
        <dbReference type="ChEBI" id="CHEBI:15378"/>
        <dbReference type="ChEBI" id="CHEBI:57856"/>
        <dbReference type="ChEBI" id="CHEBI:59789"/>
        <dbReference type="ChEBI" id="CHEBI:65315"/>
        <dbReference type="ChEBI" id="CHEBI:74502"/>
        <dbReference type="EC" id="2.1.1.193"/>
    </reaction>
</comment>
<keyword evidence="9 12" id="KW-0949">S-adenosyl-L-methionine</keyword>
<comment type="function">
    <text evidence="10 12">Specifically methylates the N3 position of the uracil ring of uridine 1498 (m3U1498) in 16S rRNA. Acts on the fully assembled 30S ribosomal subunit.</text>
</comment>
<dbReference type="InterPro" id="IPR046886">
    <property type="entry name" value="RsmE_MTase_dom"/>
</dbReference>
<evidence type="ECO:0000256" key="7">
    <source>
        <dbReference type="ARBA" id="ARBA00022603"/>
    </source>
</evidence>
<dbReference type="GO" id="GO:0070042">
    <property type="term" value="F:rRNA (uridine-N3-)-methyltransferase activity"/>
    <property type="evidence" value="ECO:0007669"/>
    <property type="project" value="TreeGrafter"/>
</dbReference>
<dbReference type="Proteomes" id="UP000440004">
    <property type="component" value="Unassembled WGS sequence"/>
</dbReference>
<dbReference type="InterPro" id="IPR029026">
    <property type="entry name" value="tRNA_m1G_MTases_N"/>
</dbReference>
<dbReference type="Pfam" id="PF20260">
    <property type="entry name" value="PUA_4"/>
    <property type="match status" value="1"/>
</dbReference>
<dbReference type="SUPFAM" id="SSF75217">
    <property type="entry name" value="alpha/beta knot"/>
    <property type="match status" value="1"/>
</dbReference>
<protein>
    <recommendedName>
        <fullName evidence="4 12">Ribosomal RNA small subunit methyltransferase E</fullName>
        <ecNumber evidence="3 12">2.1.1.193</ecNumber>
    </recommendedName>
</protein>
<evidence type="ECO:0000256" key="11">
    <source>
        <dbReference type="ARBA" id="ARBA00047944"/>
    </source>
</evidence>
<dbReference type="GO" id="GO:0070475">
    <property type="term" value="P:rRNA base methylation"/>
    <property type="evidence" value="ECO:0007669"/>
    <property type="project" value="TreeGrafter"/>
</dbReference>
<proteinExistence type="inferred from homology"/>
<dbReference type="Gene3D" id="3.40.1280.10">
    <property type="match status" value="1"/>
</dbReference>
<evidence type="ECO:0000313" key="16">
    <source>
        <dbReference type="Proteomes" id="UP000440004"/>
    </source>
</evidence>
<feature type="domain" description="Ribosomal RNA small subunit methyltransferase E PUA-like" evidence="14">
    <location>
        <begin position="18"/>
        <end position="65"/>
    </location>
</feature>
<dbReference type="NCBIfam" id="NF008692">
    <property type="entry name" value="PRK11713.1-5"/>
    <property type="match status" value="1"/>
</dbReference>
<sequence>MHKFFIDPSQKDGVIIHISGEDYLHMTKSLRMKIGEKVEVSDCKGMEYITKITKIDKDNILLEIIEERENDTETFIEISLYQGIPKGSKMDLIIQKSVELGVKNIIPVNTHRTIVEIDKKENKKIQRWQKISEEAAKQSKRGVIPQIMPLMKIKDIKNELIKNDLNLIAYEGEVDISLKQALLSNDKAKRIGIVIGPEGGLEEEEVEYLKSLGAIPISLGTRILRTETAGISIIAMLTYHYEM</sequence>
<evidence type="ECO:0000259" key="14">
    <source>
        <dbReference type="Pfam" id="PF20260"/>
    </source>
</evidence>
<gene>
    <name evidence="15" type="ORF">GC105_15025</name>
</gene>
<evidence type="ECO:0000256" key="4">
    <source>
        <dbReference type="ARBA" id="ARBA00013673"/>
    </source>
</evidence>
<dbReference type="RefSeq" id="WP_152806482.1">
    <property type="nucleotide sequence ID" value="NZ_WHNX01000039.1"/>
</dbReference>
<dbReference type="SUPFAM" id="SSF88697">
    <property type="entry name" value="PUA domain-like"/>
    <property type="match status" value="1"/>
</dbReference>
<evidence type="ECO:0000256" key="6">
    <source>
        <dbReference type="ARBA" id="ARBA00022552"/>
    </source>
</evidence>
<dbReference type="GO" id="GO:0005737">
    <property type="term" value="C:cytoplasm"/>
    <property type="evidence" value="ECO:0007669"/>
    <property type="project" value="UniProtKB-SubCell"/>
</dbReference>
<name>A0A6A7KDJ3_9FIRM</name>
<dbReference type="AlphaFoldDB" id="A0A6A7KDJ3"/>
<evidence type="ECO:0000259" key="13">
    <source>
        <dbReference type="Pfam" id="PF04452"/>
    </source>
</evidence>
<evidence type="ECO:0000256" key="2">
    <source>
        <dbReference type="ARBA" id="ARBA00005528"/>
    </source>
</evidence>
<evidence type="ECO:0000256" key="9">
    <source>
        <dbReference type="ARBA" id="ARBA00022691"/>
    </source>
</evidence>
<dbReference type="PIRSF" id="PIRSF015601">
    <property type="entry name" value="MTase_slr0722"/>
    <property type="match status" value="1"/>
</dbReference>
<dbReference type="InterPro" id="IPR006700">
    <property type="entry name" value="RsmE"/>
</dbReference>
<accession>A0A6A7KDJ3</accession>
<keyword evidence="16" id="KW-1185">Reference proteome</keyword>
<evidence type="ECO:0000256" key="3">
    <source>
        <dbReference type="ARBA" id="ARBA00012328"/>
    </source>
</evidence>
<dbReference type="PANTHER" id="PTHR30027:SF3">
    <property type="entry name" value="16S RRNA (URACIL(1498)-N(3))-METHYLTRANSFERASE"/>
    <property type="match status" value="1"/>
</dbReference>
<keyword evidence="5 12" id="KW-0963">Cytoplasm</keyword>